<evidence type="ECO:0000313" key="2">
    <source>
        <dbReference type="Proteomes" id="UP000239590"/>
    </source>
</evidence>
<organism evidence="1 2">
    <name type="scientific">Siphonobacter curvatus</name>
    <dbReference type="NCBI Taxonomy" id="2094562"/>
    <lineage>
        <taxon>Bacteria</taxon>
        <taxon>Pseudomonadati</taxon>
        <taxon>Bacteroidota</taxon>
        <taxon>Cytophagia</taxon>
        <taxon>Cytophagales</taxon>
        <taxon>Cytophagaceae</taxon>
        <taxon>Siphonobacter</taxon>
    </lineage>
</organism>
<dbReference type="EMBL" id="PTRA01000001">
    <property type="protein sequence ID" value="PQA59475.1"/>
    <property type="molecule type" value="Genomic_DNA"/>
</dbReference>
<protein>
    <submittedName>
        <fullName evidence="1">Uncharacterized protein</fullName>
    </submittedName>
</protein>
<dbReference type="AlphaFoldDB" id="A0A2S7IP34"/>
<accession>A0A2S7IP34</accession>
<proteinExistence type="predicted"/>
<dbReference type="Proteomes" id="UP000239590">
    <property type="component" value="Unassembled WGS sequence"/>
</dbReference>
<comment type="caution">
    <text evidence="1">The sequence shown here is derived from an EMBL/GenBank/DDBJ whole genome shotgun (WGS) entry which is preliminary data.</text>
</comment>
<keyword evidence="2" id="KW-1185">Reference proteome</keyword>
<name>A0A2S7IP34_9BACT</name>
<evidence type="ECO:0000313" key="1">
    <source>
        <dbReference type="EMBL" id="PQA59475.1"/>
    </source>
</evidence>
<reference evidence="2" key="1">
    <citation type="submission" date="2018-02" db="EMBL/GenBank/DDBJ databases">
        <title>Genome sequencing of Solimonas sp. HR-BB.</title>
        <authorList>
            <person name="Lee Y."/>
            <person name="Jeon C.O."/>
        </authorList>
    </citation>
    <scope>NUCLEOTIDE SEQUENCE [LARGE SCALE GENOMIC DNA]</scope>
    <source>
        <strain evidence="2">HR-U</strain>
    </source>
</reference>
<sequence length="205" mass="22340">MSTDFTKGVGQEWKAGFAEYSTQTDTSSIQMRSGSRKLPAPLDTTKSGFMLSAYNRSDDMFMYIYQRVSNFAPNTKYNVEFFVELASNAAEGSVGVGGSPAHSVYLKAGATGTEPVTKLEGTQYVFNLDKGNQANEGKDMIILGDIATKSTDPVYKLIQRSNTKSFQATSNAKGELFLVVGTDSGYEGLTTLYYSIIQVRFTPAQ</sequence>
<gene>
    <name evidence="1" type="ORF">C5O19_07460</name>
</gene>